<dbReference type="SUPFAM" id="SSF46785">
    <property type="entry name" value="Winged helix' DNA-binding domain"/>
    <property type="match status" value="1"/>
</dbReference>
<name>A0A0P9DDW6_9CHLR</name>
<evidence type="ECO:0000313" key="2">
    <source>
        <dbReference type="EMBL" id="KPV48231.1"/>
    </source>
</evidence>
<dbReference type="Gene3D" id="1.10.10.10">
    <property type="entry name" value="Winged helix-like DNA-binding domain superfamily/Winged helix DNA-binding domain"/>
    <property type="match status" value="1"/>
</dbReference>
<sequence>LLDQAASSAGAPLTQAEIAARLGTAREMIGRSLKLFEAQGLIRLDRGVITILDRAGLAEQHAE</sequence>
<dbReference type="PROSITE" id="PS51063">
    <property type="entry name" value="HTH_CRP_2"/>
    <property type="match status" value="1"/>
</dbReference>
<evidence type="ECO:0000259" key="1">
    <source>
        <dbReference type="PROSITE" id="PS51063"/>
    </source>
</evidence>
<dbReference type="GO" id="GO:0003677">
    <property type="term" value="F:DNA binding"/>
    <property type="evidence" value="ECO:0007669"/>
    <property type="project" value="InterPro"/>
</dbReference>
<organism evidence="2 3">
    <name type="scientific">Kouleothrix aurantiaca</name>
    <dbReference type="NCBI Taxonomy" id="186479"/>
    <lineage>
        <taxon>Bacteria</taxon>
        <taxon>Bacillati</taxon>
        <taxon>Chloroflexota</taxon>
        <taxon>Chloroflexia</taxon>
        <taxon>Chloroflexales</taxon>
        <taxon>Roseiflexineae</taxon>
        <taxon>Roseiflexaceae</taxon>
        <taxon>Kouleothrix</taxon>
    </lineage>
</organism>
<keyword evidence="3" id="KW-1185">Reference proteome</keyword>
<dbReference type="Pfam" id="PF13545">
    <property type="entry name" value="HTH_Crp_2"/>
    <property type="match status" value="1"/>
</dbReference>
<evidence type="ECO:0000313" key="3">
    <source>
        <dbReference type="Proteomes" id="UP000050509"/>
    </source>
</evidence>
<feature type="domain" description="HTH crp-type" evidence="1">
    <location>
        <begin position="1"/>
        <end position="55"/>
    </location>
</feature>
<protein>
    <submittedName>
        <fullName evidence="2">Crp/Fnr family transcriptional regulator</fullName>
    </submittedName>
</protein>
<reference evidence="2 3" key="1">
    <citation type="submission" date="2015-09" db="EMBL/GenBank/DDBJ databases">
        <title>Draft genome sequence of Kouleothrix aurantiaca JCM 19913.</title>
        <authorList>
            <person name="Hemp J."/>
        </authorList>
    </citation>
    <scope>NUCLEOTIDE SEQUENCE [LARGE SCALE GENOMIC DNA]</scope>
    <source>
        <strain evidence="2 3">COM-B</strain>
    </source>
</reference>
<dbReference type="AlphaFoldDB" id="A0A0P9DDW6"/>
<dbReference type="InterPro" id="IPR036388">
    <property type="entry name" value="WH-like_DNA-bd_sf"/>
</dbReference>
<feature type="non-terminal residue" evidence="2">
    <location>
        <position position="1"/>
    </location>
</feature>
<dbReference type="EMBL" id="LJCR01002825">
    <property type="protein sequence ID" value="KPV48231.1"/>
    <property type="molecule type" value="Genomic_DNA"/>
</dbReference>
<dbReference type="PRINTS" id="PR00034">
    <property type="entry name" value="HTHCRP"/>
</dbReference>
<accession>A0A0P9DDW6</accession>
<dbReference type="GO" id="GO:0006355">
    <property type="term" value="P:regulation of DNA-templated transcription"/>
    <property type="evidence" value="ECO:0007669"/>
    <property type="project" value="InterPro"/>
</dbReference>
<dbReference type="SMART" id="SM00419">
    <property type="entry name" value="HTH_CRP"/>
    <property type="match status" value="1"/>
</dbReference>
<proteinExistence type="predicted"/>
<dbReference type="Proteomes" id="UP000050509">
    <property type="component" value="Unassembled WGS sequence"/>
</dbReference>
<gene>
    <name evidence="2" type="ORF">SE17_39195</name>
</gene>
<dbReference type="InterPro" id="IPR012318">
    <property type="entry name" value="HTH_CRP"/>
</dbReference>
<comment type="caution">
    <text evidence="2">The sequence shown here is derived from an EMBL/GenBank/DDBJ whole genome shotgun (WGS) entry which is preliminary data.</text>
</comment>
<dbReference type="InterPro" id="IPR036390">
    <property type="entry name" value="WH_DNA-bd_sf"/>
</dbReference>